<comment type="caution">
    <text evidence="5">The sequence shown here is derived from an EMBL/GenBank/DDBJ whole genome shotgun (WGS) entry which is preliminary data.</text>
</comment>
<dbReference type="SMART" id="SM00248">
    <property type="entry name" value="ANK"/>
    <property type="match status" value="4"/>
</dbReference>
<feature type="region of interest" description="Disordered" evidence="4">
    <location>
        <begin position="1"/>
        <end position="34"/>
    </location>
</feature>
<evidence type="ECO:0000256" key="1">
    <source>
        <dbReference type="ARBA" id="ARBA00022737"/>
    </source>
</evidence>
<evidence type="ECO:0000313" key="5">
    <source>
        <dbReference type="EMBL" id="KAH0821734.1"/>
    </source>
</evidence>
<evidence type="ECO:0000256" key="2">
    <source>
        <dbReference type="ARBA" id="ARBA00023043"/>
    </source>
</evidence>
<dbReference type="InterPro" id="IPR002110">
    <property type="entry name" value="Ankyrin_rpt"/>
</dbReference>
<evidence type="ECO:0000256" key="4">
    <source>
        <dbReference type="SAM" id="MobiDB-lite"/>
    </source>
</evidence>
<accession>A0A8J6HW14</accession>
<protein>
    <submittedName>
        <fullName evidence="5">Uncharacterized protein</fullName>
    </submittedName>
</protein>
<name>A0A8J6HW14_TENMO</name>
<dbReference type="PROSITE" id="PS50297">
    <property type="entry name" value="ANK_REP_REGION"/>
    <property type="match status" value="4"/>
</dbReference>
<feature type="region of interest" description="Disordered" evidence="4">
    <location>
        <begin position="317"/>
        <end position="377"/>
    </location>
</feature>
<dbReference type="Pfam" id="PF00023">
    <property type="entry name" value="Ank"/>
    <property type="match status" value="1"/>
</dbReference>
<gene>
    <name evidence="5" type="ORF">GEV33_001057</name>
</gene>
<dbReference type="Proteomes" id="UP000719412">
    <property type="component" value="Unassembled WGS sequence"/>
</dbReference>
<dbReference type="SUPFAM" id="SSF48403">
    <property type="entry name" value="Ankyrin repeat"/>
    <property type="match status" value="1"/>
</dbReference>
<proteinExistence type="predicted"/>
<reference evidence="5" key="1">
    <citation type="journal article" date="2020" name="J Insects Food Feed">
        <title>The yellow mealworm (Tenebrio molitor) genome: a resource for the emerging insects as food and feed industry.</title>
        <authorList>
            <person name="Eriksson T."/>
            <person name="Andere A."/>
            <person name="Kelstrup H."/>
            <person name="Emery V."/>
            <person name="Picard C."/>
        </authorList>
    </citation>
    <scope>NUCLEOTIDE SEQUENCE</scope>
    <source>
        <strain evidence="5">Stoneville</strain>
        <tissue evidence="5">Whole head</tissue>
    </source>
</reference>
<dbReference type="Pfam" id="PF12796">
    <property type="entry name" value="Ank_2"/>
    <property type="match status" value="1"/>
</dbReference>
<dbReference type="AlphaFoldDB" id="A0A8J6HW14"/>
<dbReference type="Gene3D" id="1.25.40.20">
    <property type="entry name" value="Ankyrin repeat-containing domain"/>
    <property type="match status" value="1"/>
</dbReference>
<feature type="repeat" description="ANK" evidence="3">
    <location>
        <begin position="190"/>
        <end position="222"/>
    </location>
</feature>
<dbReference type="InterPro" id="IPR036770">
    <property type="entry name" value="Ankyrin_rpt-contain_sf"/>
</dbReference>
<sequence length="377" mass="41553">MGGAACPKDPHRPPVFPELSSMKPSRPSDRYAPTASRHAANLICERLISRDLSPDRGHFSIGETQPNRKNGKLMRLIALRSRPVTNSYKLQSLIRGYLYKCGSFSAHRSRIGLFTSTFDSRMDSKARRIDTSQGAATFMAATPTETLSHEITWACVHGNSALHEAAWKGYSRSVRLLAAAGANLSRANAGGFTALHLCCQNGHNQSCRELLLSGCDPDIQNNYGDTSLHTAARYGHAGVTRILISAQCRVSEQNKNGDTALHIAAAMGRRKLTRILLEAGCDKSVRNKQNETARDIALRKDLNEILTILDECVAKKEKKTKSKKRSKSKVRFDPKHNAGKDWSRSRSRAIGRPTGATTTRIRKRSRPPVSTPSLRSP</sequence>
<feature type="repeat" description="ANK" evidence="3">
    <location>
        <begin position="157"/>
        <end position="189"/>
    </location>
</feature>
<dbReference type="EMBL" id="JABDTM020006432">
    <property type="protein sequence ID" value="KAH0821734.1"/>
    <property type="molecule type" value="Genomic_DNA"/>
</dbReference>
<feature type="compositionally biased region" description="Basic and acidic residues" evidence="4">
    <location>
        <begin position="330"/>
        <end position="344"/>
    </location>
</feature>
<reference evidence="5" key="2">
    <citation type="submission" date="2021-08" db="EMBL/GenBank/DDBJ databases">
        <authorList>
            <person name="Eriksson T."/>
        </authorList>
    </citation>
    <scope>NUCLEOTIDE SEQUENCE</scope>
    <source>
        <strain evidence="5">Stoneville</strain>
        <tissue evidence="5">Whole head</tissue>
    </source>
</reference>
<keyword evidence="2 3" id="KW-0040">ANK repeat</keyword>
<feature type="repeat" description="ANK" evidence="3">
    <location>
        <begin position="223"/>
        <end position="255"/>
    </location>
</feature>
<organism evidence="5 6">
    <name type="scientific">Tenebrio molitor</name>
    <name type="common">Yellow mealworm beetle</name>
    <dbReference type="NCBI Taxonomy" id="7067"/>
    <lineage>
        <taxon>Eukaryota</taxon>
        <taxon>Metazoa</taxon>
        <taxon>Ecdysozoa</taxon>
        <taxon>Arthropoda</taxon>
        <taxon>Hexapoda</taxon>
        <taxon>Insecta</taxon>
        <taxon>Pterygota</taxon>
        <taxon>Neoptera</taxon>
        <taxon>Endopterygota</taxon>
        <taxon>Coleoptera</taxon>
        <taxon>Polyphaga</taxon>
        <taxon>Cucujiformia</taxon>
        <taxon>Tenebrionidae</taxon>
        <taxon>Tenebrio</taxon>
    </lineage>
</organism>
<evidence type="ECO:0000313" key="6">
    <source>
        <dbReference type="Proteomes" id="UP000719412"/>
    </source>
</evidence>
<keyword evidence="6" id="KW-1185">Reference proteome</keyword>
<dbReference type="PROSITE" id="PS50088">
    <property type="entry name" value="ANK_REPEAT"/>
    <property type="match status" value="4"/>
</dbReference>
<evidence type="ECO:0000256" key="3">
    <source>
        <dbReference type="PROSITE-ProRule" id="PRU00023"/>
    </source>
</evidence>
<dbReference type="PANTHER" id="PTHR24171">
    <property type="entry name" value="ANKYRIN REPEAT DOMAIN-CONTAINING PROTEIN 39-RELATED"/>
    <property type="match status" value="1"/>
</dbReference>
<keyword evidence="1" id="KW-0677">Repeat</keyword>
<feature type="compositionally biased region" description="Basic residues" evidence="4">
    <location>
        <begin position="317"/>
        <end position="329"/>
    </location>
</feature>
<feature type="repeat" description="ANK" evidence="3">
    <location>
        <begin position="256"/>
        <end position="288"/>
    </location>
</feature>